<sequence>MADSDATILGANTLLTSPQELQDLIFDYAYPAQTDFRPVSRGLWDSREKRRRRDNHDRVLQPFPVLKVNELLVSKTFFVAAARAFVGNQHFENIDELLSTNGGISTGMAFQWATSVTVSTWENRVYRLPSLRSMALKLDQAIFEVLEPKYAWLETCDQDELKQIELYTRLVECETLRVFKPLAKPCIWAKTEVERQTYLSSVVAFGVLVCAELKKPKDQIRSPTPPCRGEPVPIYRSSEVHLPTTIPAEPSPRHKHNTSAHEGQLRNTERQYEGFAKVNDNENMLATPALEVDIPFRTMPASATPLIQVAAVSKAEPSSGDIHSTVSTASMHVVAGKHKPTLSRMDMDTLAVILWLAFLVVLLWMVTDKA</sequence>
<reference evidence="3 4" key="1">
    <citation type="submission" date="2021-11" db="EMBL/GenBank/DDBJ databases">
        <title>Black yeast isolated from Biological Soil Crust.</title>
        <authorList>
            <person name="Kurbessoian T."/>
        </authorList>
    </citation>
    <scope>NUCLEOTIDE SEQUENCE [LARGE SCALE GENOMIC DNA]</scope>
    <source>
        <strain evidence="3 4">CCFEE 5522</strain>
    </source>
</reference>
<proteinExistence type="predicted"/>
<name>A0AAV9JLU3_9PEZI</name>
<evidence type="ECO:0000313" key="4">
    <source>
        <dbReference type="Proteomes" id="UP001324427"/>
    </source>
</evidence>
<keyword evidence="2" id="KW-1133">Transmembrane helix</keyword>
<dbReference type="EMBL" id="JAVFHQ010000016">
    <property type="protein sequence ID" value="KAK4546239.1"/>
    <property type="molecule type" value="Genomic_DNA"/>
</dbReference>
<feature type="region of interest" description="Disordered" evidence="1">
    <location>
        <begin position="245"/>
        <end position="267"/>
    </location>
</feature>
<accession>A0AAV9JLU3</accession>
<gene>
    <name evidence="3" type="ORF">LTR36_002376</name>
</gene>
<feature type="transmembrane region" description="Helical" evidence="2">
    <location>
        <begin position="349"/>
        <end position="367"/>
    </location>
</feature>
<dbReference type="AlphaFoldDB" id="A0AAV9JLU3"/>
<evidence type="ECO:0000256" key="2">
    <source>
        <dbReference type="SAM" id="Phobius"/>
    </source>
</evidence>
<keyword evidence="4" id="KW-1185">Reference proteome</keyword>
<comment type="caution">
    <text evidence="3">The sequence shown here is derived from an EMBL/GenBank/DDBJ whole genome shotgun (WGS) entry which is preliminary data.</text>
</comment>
<keyword evidence="2" id="KW-0472">Membrane</keyword>
<keyword evidence="2" id="KW-0812">Transmembrane</keyword>
<organism evidence="3 4">
    <name type="scientific">Oleoguttula mirabilis</name>
    <dbReference type="NCBI Taxonomy" id="1507867"/>
    <lineage>
        <taxon>Eukaryota</taxon>
        <taxon>Fungi</taxon>
        <taxon>Dikarya</taxon>
        <taxon>Ascomycota</taxon>
        <taxon>Pezizomycotina</taxon>
        <taxon>Dothideomycetes</taxon>
        <taxon>Dothideomycetidae</taxon>
        <taxon>Mycosphaerellales</taxon>
        <taxon>Teratosphaeriaceae</taxon>
        <taxon>Oleoguttula</taxon>
    </lineage>
</organism>
<dbReference type="Proteomes" id="UP001324427">
    <property type="component" value="Unassembled WGS sequence"/>
</dbReference>
<evidence type="ECO:0000313" key="3">
    <source>
        <dbReference type="EMBL" id="KAK4546239.1"/>
    </source>
</evidence>
<protein>
    <submittedName>
        <fullName evidence="3">Uncharacterized protein</fullName>
    </submittedName>
</protein>
<evidence type="ECO:0000256" key="1">
    <source>
        <dbReference type="SAM" id="MobiDB-lite"/>
    </source>
</evidence>